<dbReference type="RefSeq" id="WP_358349505.1">
    <property type="nucleotide sequence ID" value="NZ_JBEZFP010000009.1"/>
</dbReference>
<dbReference type="GO" id="GO:0016740">
    <property type="term" value="F:transferase activity"/>
    <property type="evidence" value="ECO:0007669"/>
    <property type="project" value="UniProtKB-KW"/>
</dbReference>
<name>A0ABV3DAX7_9ACTN</name>
<dbReference type="InterPro" id="IPR023606">
    <property type="entry name" value="CoA-Trfase_III_dom_1_sf"/>
</dbReference>
<comment type="caution">
    <text evidence="1">The sequence shown here is derived from an EMBL/GenBank/DDBJ whole genome shotgun (WGS) entry which is preliminary data.</text>
</comment>
<proteinExistence type="predicted"/>
<organism evidence="1 2">
    <name type="scientific">Streptodolium elevatio</name>
    <dbReference type="NCBI Taxonomy" id="3157996"/>
    <lineage>
        <taxon>Bacteria</taxon>
        <taxon>Bacillati</taxon>
        <taxon>Actinomycetota</taxon>
        <taxon>Actinomycetes</taxon>
        <taxon>Kitasatosporales</taxon>
        <taxon>Streptomycetaceae</taxon>
        <taxon>Streptodolium</taxon>
    </lineage>
</organism>
<sequence>MRPSAALLLDEAWRSLGGDPALAAHVSFTGRADTLPARLPVTELAQATAGAAGLAAAEFAAVRSGAPLATVTVDSEATAIAFTSERHLRLNGRPQGGMDPLSKFYVCADGVVRVHGNYPHHRDALFRALEITGTPDDPAETVAPALLPLSVAEAEERIRNADGLAFAVLTPDEWRAHPHGSQVADDPLLTRRRMGAPSPRRAGGPASHDGTVLPASGIRVLDLTRVIAGPVATRTLALLGADVLRIDSPHLPELPAQHLDTGLGKRSALLDLGTPDSIAVLDELLADTDVVVTGYRPGVPARFGLAPEVLAARHPGIVTANLSAWGGPGPWARLRGFDSLVQGPTGIAWIEADGDDRPGVLPAQALDHGTGYLLAAGVLRSLTERQADGRGSHVEVALARTAAWLLRHHDPEEHLPGFPRRVAAARHLGFKVAEQGELAYALPPFALKGGPADWAAAPVPWGSSPAAWW</sequence>
<evidence type="ECO:0000313" key="1">
    <source>
        <dbReference type="EMBL" id="MEU8132902.1"/>
    </source>
</evidence>
<keyword evidence="1" id="KW-0808">Transferase</keyword>
<dbReference type="SUPFAM" id="SSF89796">
    <property type="entry name" value="CoA-transferase family III (CaiB/BaiF)"/>
    <property type="match status" value="2"/>
</dbReference>
<dbReference type="PANTHER" id="PTHR48228">
    <property type="entry name" value="SUCCINYL-COA--D-CITRAMALATE COA-TRANSFERASE"/>
    <property type="match status" value="1"/>
</dbReference>
<evidence type="ECO:0000313" key="2">
    <source>
        <dbReference type="Proteomes" id="UP001551482"/>
    </source>
</evidence>
<dbReference type="Pfam" id="PF02515">
    <property type="entry name" value="CoA_transf_3"/>
    <property type="match status" value="1"/>
</dbReference>
<keyword evidence="2" id="KW-1185">Reference proteome</keyword>
<dbReference type="PANTHER" id="PTHR48228:SF4">
    <property type="entry name" value="BLR3030 PROTEIN"/>
    <property type="match status" value="1"/>
</dbReference>
<protein>
    <submittedName>
        <fullName evidence="1">CoA transferase</fullName>
    </submittedName>
</protein>
<dbReference type="InterPro" id="IPR050509">
    <property type="entry name" value="CoA-transferase_III"/>
</dbReference>
<gene>
    <name evidence="1" type="ORF">AB0C36_05285</name>
</gene>
<dbReference type="EMBL" id="JBEZFP010000009">
    <property type="protein sequence ID" value="MEU8132902.1"/>
    <property type="molecule type" value="Genomic_DNA"/>
</dbReference>
<accession>A0ABV3DAX7</accession>
<dbReference type="Proteomes" id="UP001551482">
    <property type="component" value="Unassembled WGS sequence"/>
</dbReference>
<dbReference type="Gene3D" id="3.40.50.10540">
    <property type="entry name" value="Crotonobetainyl-coa:carnitine coa-transferase, domain 1"/>
    <property type="match status" value="1"/>
</dbReference>
<reference evidence="1 2" key="1">
    <citation type="submission" date="2024-06" db="EMBL/GenBank/DDBJ databases">
        <title>The Natural Products Discovery Center: Release of the First 8490 Sequenced Strains for Exploring Actinobacteria Biosynthetic Diversity.</title>
        <authorList>
            <person name="Kalkreuter E."/>
            <person name="Kautsar S.A."/>
            <person name="Yang D."/>
            <person name="Bader C.D."/>
            <person name="Teijaro C.N."/>
            <person name="Fluegel L."/>
            <person name="Davis C.M."/>
            <person name="Simpson J.R."/>
            <person name="Lauterbach L."/>
            <person name="Steele A.D."/>
            <person name="Gui C."/>
            <person name="Meng S."/>
            <person name="Li G."/>
            <person name="Viehrig K."/>
            <person name="Ye F."/>
            <person name="Su P."/>
            <person name="Kiefer A.F."/>
            <person name="Nichols A."/>
            <person name="Cepeda A.J."/>
            <person name="Yan W."/>
            <person name="Fan B."/>
            <person name="Jiang Y."/>
            <person name="Adhikari A."/>
            <person name="Zheng C.-J."/>
            <person name="Schuster L."/>
            <person name="Cowan T.M."/>
            <person name="Smanski M.J."/>
            <person name="Chevrette M.G."/>
            <person name="De Carvalho L.P.S."/>
            <person name="Shen B."/>
        </authorList>
    </citation>
    <scope>NUCLEOTIDE SEQUENCE [LARGE SCALE GENOMIC DNA]</scope>
    <source>
        <strain evidence="1 2">NPDC048946</strain>
    </source>
</reference>
<dbReference type="InterPro" id="IPR003673">
    <property type="entry name" value="CoA-Trfase_fam_III"/>
</dbReference>